<dbReference type="SUPFAM" id="SSF55781">
    <property type="entry name" value="GAF domain-like"/>
    <property type="match status" value="1"/>
</dbReference>
<dbReference type="GO" id="GO:0008081">
    <property type="term" value="F:phosphoric diester hydrolase activity"/>
    <property type="evidence" value="ECO:0007669"/>
    <property type="project" value="UniProtKB-ARBA"/>
</dbReference>
<reference evidence="2 3" key="1">
    <citation type="submission" date="2018-07" db="EMBL/GenBank/DDBJ databases">
        <title>Genomic Encyclopedia of Type Strains, Phase III (KMG-III): the genomes of soil and plant-associated and newly described type strains.</title>
        <authorList>
            <person name="Whitman W."/>
        </authorList>
    </citation>
    <scope>NUCLEOTIDE SEQUENCE [LARGE SCALE GENOMIC DNA]</scope>
    <source>
        <strain evidence="2 3">CECT 8488</strain>
    </source>
</reference>
<dbReference type="Pfam" id="PF01590">
    <property type="entry name" value="GAF"/>
    <property type="match status" value="1"/>
</dbReference>
<dbReference type="InterPro" id="IPR029016">
    <property type="entry name" value="GAF-like_dom_sf"/>
</dbReference>
<dbReference type="Gene3D" id="1.10.3210.10">
    <property type="entry name" value="Hypothetical protein af1432"/>
    <property type="match status" value="2"/>
</dbReference>
<organism evidence="2 3">
    <name type="scientific">Aestuariispira insulae</name>
    <dbReference type="NCBI Taxonomy" id="1461337"/>
    <lineage>
        <taxon>Bacteria</taxon>
        <taxon>Pseudomonadati</taxon>
        <taxon>Pseudomonadota</taxon>
        <taxon>Alphaproteobacteria</taxon>
        <taxon>Rhodospirillales</taxon>
        <taxon>Kiloniellaceae</taxon>
        <taxon>Aestuariispira</taxon>
    </lineage>
</organism>
<dbReference type="Pfam" id="PF13487">
    <property type="entry name" value="HD_5"/>
    <property type="match status" value="1"/>
</dbReference>
<gene>
    <name evidence="2" type="ORF">DFP90_105215</name>
</gene>
<feature type="domain" description="HD-GYP" evidence="1">
    <location>
        <begin position="367"/>
        <end position="570"/>
    </location>
</feature>
<dbReference type="SUPFAM" id="SSF109604">
    <property type="entry name" value="HD-domain/PDEase-like"/>
    <property type="match status" value="2"/>
</dbReference>
<accession>A0A3D9HK51</accession>
<dbReference type="PANTHER" id="PTHR43155:SF2">
    <property type="entry name" value="CYCLIC DI-GMP PHOSPHODIESTERASE PA4108"/>
    <property type="match status" value="1"/>
</dbReference>
<dbReference type="PROSITE" id="PS51832">
    <property type="entry name" value="HD_GYP"/>
    <property type="match status" value="1"/>
</dbReference>
<evidence type="ECO:0000313" key="2">
    <source>
        <dbReference type="EMBL" id="RED49843.1"/>
    </source>
</evidence>
<dbReference type="AlphaFoldDB" id="A0A3D9HK51"/>
<dbReference type="Proteomes" id="UP000256845">
    <property type="component" value="Unassembled WGS sequence"/>
</dbReference>
<name>A0A3D9HK51_9PROT</name>
<dbReference type="Gene3D" id="3.30.450.40">
    <property type="match status" value="1"/>
</dbReference>
<evidence type="ECO:0000313" key="3">
    <source>
        <dbReference type="Proteomes" id="UP000256845"/>
    </source>
</evidence>
<proteinExistence type="predicted"/>
<dbReference type="SMART" id="SM00471">
    <property type="entry name" value="HDc"/>
    <property type="match status" value="1"/>
</dbReference>
<dbReference type="PANTHER" id="PTHR43155">
    <property type="entry name" value="CYCLIC DI-GMP PHOSPHODIESTERASE PA4108-RELATED"/>
    <property type="match status" value="1"/>
</dbReference>
<dbReference type="CDD" id="cd00077">
    <property type="entry name" value="HDc"/>
    <property type="match status" value="1"/>
</dbReference>
<dbReference type="InterPro" id="IPR003607">
    <property type="entry name" value="HD/PDEase_dom"/>
</dbReference>
<keyword evidence="3" id="KW-1185">Reference proteome</keyword>
<dbReference type="InterPro" id="IPR037522">
    <property type="entry name" value="HD_GYP_dom"/>
</dbReference>
<dbReference type="InterPro" id="IPR003018">
    <property type="entry name" value="GAF"/>
</dbReference>
<comment type="caution">
    <text evidence="2">The sequence shown here is derived from an EMBL/GenBank/DDBJ whole genome shotgun (WGS) entry which is preliminary data.</text>
</comment>
<sequence>MVSQRFQPDTPVDEERRESVFGRRAGERMLHRLVELGIALSSEQNISKLLEMILLEAKDICNADGGTLYLVTEDHQGLSFQIMRNDSLDIAMGGTTNKEIPFPPLPLFHEGQPNLNNVASAVFHNQKVVNIADAYEEQSFDFSGTKSFDANTGYRSKSFLTVPMINKDREVIGVLQLINARDDADEVHSFPVSLQPIIEALTSQAAVSLENQQLIAAQKELWDALIQMLASSIDDKSPYTGGHCQRVPEITKMLVGEACKAEYGIFADFDLSDDQWYELHVAAWLHDCGKVTTPEYVVDKASKLETIYNRIHEVRTRFEVVRRDAEIKYLKRCLDGADEAVAKAEFEEELALLEEEFAFVATANVGGEFMEDADVERLHQIGERKWTRHFDKQLGLSPVEALAAKANPAARPPVEEPLLGDLVEHQVGKYNRGELYNLSIRRGTLTAEERDTINDHISVTIKMLESLPFPRKMKNVPEIAGGHHEKMDGTGYPRGLKRDEMSIPARVMAIADIFEALTAADRPYKKAKTISESLRIMSFMCRDHHIDPDLFELFLRSEVWKSYAEQFLLSTQIDEVKIEDYLPDPALLSDR</sequence>
<protein>
    <submittedName>
        <fullName evidence="2">HD-GYP domain-containing protein (C-di-GMP phosphodiesterase class II)</fullName>
    </submittedName>
</protein>
<dbReference type="SMART" id="SM00065">
    <property type="entry name" value="GAF"/>
    <property type="match status" value="1"/>
</dbReference>
<dbReference type="EMBL" id="QRDW01000005">
    <property type="protein sequence ID" value="RED49843.1"/>
    <property type="molecule type" value="Genomic_DNA"/>
</dbReference>
<evidence type="ECO:0000259" key="1">
    <source>
        <dbReference type="PROSITE" id="PS51832"/>
    </source>
</evidence>
<dbReference type="RefSeq" id="WP_342767803.1">
    <property type="nucleotide sequence ID" value="NZ_QRDW01000005.1"/>
</dbReference>